<dbReference type="PANTHER" id="PTHR43767:SF1">
    <property type="entry name" value="NONRIBOSOMAL PEPTIDE SYNTHASE PES1 (EUROFUNG)-RELATED"/>
    <property type="match status" value="1"/>
</dbReference>
<organism evidence="4">
    <name type="scientific">Kitasatospora camelliae</name>
    <dbReference type="NCBI Taxonomy" id="3156397"/>
    <lineage>
        <taxon>Bacteria</taxon>
        <taxon>Bacillati</taxon>
        <taxon>Actinomycetota</taxon>
        <taxon>Actinomycetes</taxon>
        <taxon>Kitasatosporales</taxon>
        <taxon>Streptomycetaceae</taxon>
        <taxon>Kitasatospora</taxon>
    </lineage>
</organism>
<dbReference type="PANTHER" id="PTHR43767">
    <property type="entry name" value="LONG-CHAIN-FATTY-ACID--COA LIGASE"/>
    <property type="match status" value="1"/>
</dbReference>
<dbReference type="InterPro" id="IPR000873">
    <property type="entry name" value="AMP-dep_synth/lig_dom"/>
</dbReference>
<dbReference type="EMBL" id="CP159872">
    <property type="protein sequence ID" value="XCM82057.1"/>
    <property type="molecule type" value="Genomic_DNA"/>
</dbReference>
<dbReference type="Pfam" id="PF13193">
    <property type="entry name" value="AMP-binding_C"/>
    <property type="match status" value="1"/>
</dbReference>
<dbReference type="SUPFAM" id="SSF56801">
    <property type="entry name" value="Acetyl-CoA synthetase-like"/>
    <property type="match status" value="1"/>
</dbReference>
<dbReference type="InterPro" id="IPR050237">
    <property type="entry name" value="ATP-dep_AMP-bd_enzyme"/>
</dbReference>
<evidence type="ECO:0000259" key="2">
    <source>
        <dbReference type="Pfam" id="PF00501"/>
    </source>
</evidence>
<proteinExistence type="predicted"/>
<reference evidence="4" key="1">
    <citation type="submission" date="2024-06" db="EMBL/GenBank/DDBJ databases">
        <title>The genome sequences of Kitasatospora sp. strain HUAS MG31.</title>
        <authorList>
            <person name="Mo P."/>
        </authorList>
    </citation>
    <scope>NUCLEOTIDE SEQUENCE</scope>
    <source>
        <strain evidence="4">HUAS MG31</strain>
    </source>
</reference>
<dbReference type="InterPro" id="IPR045851">
    <property type="entry name" value="AMP-bd_C_sf"/>
</dbReference>
<protein>
    <submittedName>
        <fullName evidence="4">Class I adenylate-forming enzyme family protein</fullName>
    </submittedName>
</protein>
<dbReference type="Gene3D" id="3.30.300.30">
    <property type="match status" value="1"/>
</dbReference>
<dbReference type="GO" id="GO:0016878">
    <property type="term" value="F:acid-thiol ligase activity"/>
    <property type="evidence" value="ECO:0007669"/>
    <property type="project" value="UniProtKB-ARBA"/>
</dbReference>
<accession>A0AAU8K3K3</accession>
<evidence type="ECO:0000256" key="1">
    <source>
        <dbReference type="SAM" id="MobiDB-lite"/>
    </source>
</evidence>
<name>A0AAU8K3K3_9ACTN</name>
<dbReference type="AlphaFoldDB" id="A0AAU8K3K3"/>
<dbReference type="KEGG" id="kcm:ABWK59_25725"/>
<feature type="region of interest" description="Disordered" evidence="1">
    <location>
        <begin position="487"/>
        <end position="512"/>
    </location>
</feature>
<dbReference type="Pfam" id="PF00501">
    <property type="entry name" value="AMP-binding"/>
    <property type="match status" value="1"/>
</dbReference>
<sequence>MADGRRLGEAFLAACAEHGDRRAVAGGGEELSYAGFAARVRERAGVLDALLGPGTVNVGLFAANSVDYLVSYYALLLAGRLPFLIDAKFGAEELAGIRDGCGVDAFLIEGSGPFPLGGELRAVPGGVLALAVPPAAGEPSTAPAPRPSTATCRFTSGTTGRPKCLEFSATAVLAAARTWVEGTGLGPEDRVLCLAGFTNGLAFNTSLLPVFLAGAELHLYQGLPTSGGISRAVARAAATRLVAFPLAYRLLATAARPDVAAFATVTRAVSAAAVLDPEVRREFETRYGVRIADYYGIAETGPCTYERDPGRTDGLGSALPGVAVDVVELPTGEREVRVRTASMADDYLNAPGALAERLDAEGYYRTGDLGRLEDGRLFVTGRLGGPINLAGRKIDPAEVERTLLALDGVSDAAVFADTDANGETVLHAALAGAGRIGRTEVLDACRAGLAPFKVPGRVTFLPAIPRSSVGKVRTTELRRLVEDARAAAAPGGGASGASREAQGLPHELESNA</sequence>
<gene>
    <name evidence="4" type="ORF">ABWK59_25725</name>
</gene>
<dbReference type="Gene3D" id="3.40.50.12780">
    <property type="entry name" value="N-terminal domain of ligase-like"/>
    <property type="match status" value="1"/>
</dbReference>
<evidence type="ECO:0000259" key="3">
    <source>
        <dbReference type="Pfam" id="PF13193"/>
    </source>
</evidence>
<feature type="domain" description="AMP-dependent synthetase/ligase" evidence="2">
    <location>
        <begin position="13"/>
        <end position="334"/>
    </location>
</feature>
<evidence type="ECO:0000313" key="4">
    <source>
        <dbReference type="EMBL" id="XCM82057.1"/>
    </source>
</evidence>
<feature type="domain" description="AMP-binding enzyme C-terminal" evidence="3">
    <location>
        <begin position="398"/>
        <end position="471"/>
    </location>
</feature>
<dbReference type="CDD" id="cd04433">
    <property type="entry name" value="AFD_class_I"/>
    <property type="match status" value="1"/>
</dbReference>
<dbReference type="InterPro" id="IPR025110">
    <property type="entry name" value="AMP-bd_C"/>
</dbReference>
<dbReference type="InterPro" id="IPR042099">
    <property type="entry name" value="ANL_N_sf"/>
</dbReference>
<dbReference type="RefSeq" id="WP_354642983.1">
    <property type="nucleotide sequence ID" value="NZ_CP159872.1"/>
</dbReference>